<dbReference type="Proteomes" id="UP000070544">
    <property type="component" value="Unassembled WGS sequence"/>
</dbReference>
<dbReference type="SUPFAM" id="SSF117281">
    <property type="entry name" value="Kelch motif"/>
    <property type="match status" value="2"/>
</dbReference>
<dbReference type="EMBL" id="KQ965859">
    <property type="protein sequence ID" value="KXS09525.1"/>
    <property type="molecule type" value="Genomic_DNA"/>
</dbReference>
<dbReference type="InterPro" id="IPR000859">
    <property type="entry name" value="CUB_dom"/>
</dbReference>
<dbReference type="PROSITE" id="PS00022">
    <property type="entry name" value="EGF_1"/>
    <property type="match status" value="1"/>
</dbReference>
<evidence type="ECO:0000256" key="1">
    <source>
        <dbReference type="ARBA" id="ARBA00022441"/>
    </source>
</evidence>
<keyword evidence="4" id="KW-0245">EGF-like domain</keyword>
<dbReference type="InterPro" id="IPR056737">
    <property type="entry name" value="Beta-prop_ATRN-MKLN-like"/>
</dbReference>
<evidence type="ECO:0000313" key="9">
    <source>
        <dbReference type="EMBL" id="KXS09525.1"/>
    </source>
</evidence>
<organism evidence="9 10">
    <name type="scientific">Gonapodya prolifera (strain JEL478)</name>
    <name type="common">Monoblepharis prolifera</name>
    <dbReference type="NCBI Taxonomy" id="1344416"/>
    <lineage>
        <taxon>Eukaryota</taxon>
        <taxon>Fungi</taxon>
        <taxon>Fungi incertae sedis</taxon>
        <taxon>Chytridiomycota</taxon>
        <taxon>Chytridiomycota incertae sedis</taxon>
        <taxon>Monoblepharidomycetes</taxon>
        <taxon>Monoblepharidales</taxon>
        <taxon>Gonapodyaceae</taxon>
        <taxon>Gonapodya</taxon>
    </lineage>
</organism>
<feature type="compositionally biased region" description="Basic and acidic residues" evidence="5">
    <location>
        <begin position="966"/>
        <end position="975"/>
    </location>
</feature>
<dbReference type="Pfam" id="PF00431">
    <property type="entry name" value="CUB"/>
    <property type="match status" value="1"/>
</dbReference>
<dbReference type="InterPro" id="IPR000742">
    <property type="entry name" value="EGF"/>
</dbReference>
<dbReference type="OrthoDB" id="10251809at2759"/>
<dbReference type="PROSITE" id="PS50026">
    <property type="entry name" value="EGF_3"/>
    <property type="match status" value="1"/>
</dbReference>
<dbReference type="PANTHER" id="PTHR46376">
    <property type="entry name" value="LEUCINE-ZIPPER-LIKE TRANSCRIPTIONAL REGULATOR 1"/>
    <property type="match status" value="1"/>
</dbReference>
<dbReference type="InterPro" id="IPR015915">
    <property type="entry name" value="Kelch-typ_b-propeller"/>
</dbReference>
<evidence type="ECO:0000259" key="7">
    <source>
        <dbReference type="PROSITE" id="PS01180"/>
    </source>
</evidence>
<sequence length="981" mass="104111">MRPLFYPLLALHALAALCRVSAEAVGLPPSPSASWTYCSGSTALTLSSNPFAFGTDDAPILADGSPARTYANDMRCVWRINAGFQKRVRVSFSLFNTECGWDFLNVYDGASVDANSLLAQLCGKRAPGESIVSSSSSLTLIFTSDSSVAAAGFRATAVSIDPCDASCSSRGVCLANSSCSCNAQSTGPVCDRTFSGDLLAPLGGLSLPFTPSPGRAFHSAALDPTTSKLYLTGGTRTPLIPYLDMLVLDFPTSTWTSLKPPVQSPARSGHASFVHNGSLYVYAGRYQTDIVALNLSDPAANWTRVVSSSASVGAEPPAMDGFGWVFATLPAPPLNPAASPSLPTPALFIHGGLWTDMTGRSLASRSLFMFNLTSRTWMRLLDSLTATYGSAGVYHEGTNSVLFFGGYRFGRRSSVLQYLVGAQKWVENGGAVPSQYVRSFSTATTIAPDLVLLYGGQTINDATISPPSGDCFHSMGAYSLYDAACGVFLNTSVAWDATYGSLRRMGHTATIRNGSLWIAGGTDGIPSADTFSVPIDALLASAQTSPPTAAALDSERRDHCRAASWCAGAATCDECATYAGCTWCGEGGGGCQRDPARCTVAPSGPAACPVVQEISPWARTLVTLVPLASTDFKAQINSGPEVDLYFQVDIATGPTDAVGMRLLNVMDPPLSSASGFPVLLTGADTRRFTGMYYIRLSNRAAQNVTFLFWADTKATTAGGKPGMAPDPFDMASFLGALASTLLTSLLITSLIRRIRTNQINRDRANPLTLIPLESIPIPKMYHVTLPDRPYGSEGLRQRRSQAAGGSDGPSAPSAIRNEANLEGFEAAHVVSAAKDDKTNEESVNEQGERQHRGQAYEPHGTAEPISSLEDSNILKSAFASTEPHGEFHVDPFRSPISLEHMERPDGPAVLAASYILLFPGAQEYIDHDLLPPVAIGTTAFEQEVVDPGVKKPRDRPTVNSASCSVKSDDRLHHPTESSQWI</sequence>
<dbReference type="PROSITE" id="PS01180">
    <property type="entry name" value="CUB"/>
    <property type="match status" value="1"/>
</dbReference>
<dbReference type="InterPro" id="IPR035914">
    <property type="entry name" value="Sperma_CUB_dom_sf"/>
</dbReference>
<evidence type="ECO:0000256" key="5">
    <source>
        <dbReference type="SAM" id="MobiDB-lite"/>
    </source>
</evidence>
<feature type="region of interest" description="Disordered" evidence="5">
    <location>
        <begin position="947"/>
        <end position="981"/>
    </location>
</feature>
<evidence type="ECO:0000259" key="8">
    <source>
        <dbReference type="PROSITE" id="PS50026"/>
    </source>
</evidence>
<dbReference type="STRING" id="1344416.A0A138ZZ24"/>
<comment type="caution">
    <text evidence="4">Lacks conserved residue(s) required for the propagation of feature annotation.</text>
</comment>
<dbReference type="CDD" id="cd00041">
    <property type="entry name" value="CUB"/>
    <property type="match status" value="1"/>
</dbReference>
<dbReference type="SMART" id="SM00042">
    <property type="entry name" value="CUB"/>
    <property type="match status" value="1"/>
</dbReference>
<evidence type="ECO:0000256" key="6">
    <source>
        <dbReference type="SAM" id="SignalP"/>
    </source>
</evidence>
<dbReference type="Gene3D" id="2.120.10.80">
    <property type="entry name" value="Kelch-type beta propeller"/>
    <property type="match status" value="2"/>
</dbReference>
<dbReference type="SUPFAM" id="SSF49854">
    <property type="entry name" value="Spermadhesin, CUB domain"/>
    <property type="match status" value="1"/>
</dbReference>
<dbReference type="Gene3D" id="2.60.120.290">
    <property type="entry name" value="Spermadhesin, CUB domain"/>
    <property type="match status" value="1"/>
</dbReference>
<proteinExistence type="predicted"/>
<keyword evidence="1" id="KW-0880">Kelch repeat</keyword>
<feature type="disulfide bond" evidence="4">
    <location>
        <begin position="181"/>
        <end position="190"/>
    </location>
</feature>
<dbReference type="OMA" id="WRRESHE"/>
<evidence type="ECO:0000313" key="10">
    <source>
        <dbReference type="Proteomes" id="UP000070544"/>
    </source>
</evidence>
<reference evidence="9 10" key="1">
    <citation type="journal article" date="2015" name="Genome Biol. Evol.">
        <title>Phylogenomic analyses indicate that early fungi evolved digesting cell walls of algal ancestors of land plants.</title>
        <authorList>
            <person name="Chang Y."/>
            <person name="Wang S."/>
            <person name="Sekimoto S."/>
            <person name="Aerts A.L."/>
            <person name="Choi C."/>
            <person name="Clum A."/>
            <person name="LaButti K.M."/>
            <person name="Lindquist E.A."/>
            <person name="Yee Ngan C."/>
            <person name="Ohm R.A."/>
            <person name="Salamov A.A."/>
            <person name="Grigoriev I.V."/>
            <person name="Spatafora J.W."/>
            <person name="Berbee M.L."/>
        </authorList>
    </citation>
    <scope>NUCLEOTIDE SEQUENCE [LARGE SCALE GENOMIC DNA]</scope>
    <source>
        <strain evidence="9 10">JEL478</strain>
    </source>
</reference>
<feature type="chain" id="PRO_5007295839" description="CUB domain-containing protein" evidence="6">
    <location>
        <begin position="23"/>
        <end position="981"/>
    </location>
</feature>
<dbReference type="AlphaFoldDB" id="A0A138ZZ24"/>
<feature type="domain" description="EGF-like" evidence="8">
    <location>
        <begin position="159"/>
        <end position="191"/>
    </location>
</feature>
<feature type="compositionally biased region" description="Basic and acidic residues" evidence="5">
    <location>
        <begin position="833"/>
        <end position="851"/>
    </location>
</feature>
<dbReference type="GO" id="GO:0005794">
    <property type="term" value="C:Golgi apparatus"/>
    <property type="evidence" value="ECO:0007669"/>
    <property type="project" value="TreeGrafter"/>
</dbReference>
<accession>A0A138ZZ24</accession>
<evidence type="ECO:0000256" key="3">
    <source>
        <dbReference type="ARBA" id="ARBA00023157"/>
    </source>
</evidence>
<keyword evidence="2" id="KW-0677">Repeat</keyword>
<evidence type="ECO:0000256" key="2">
    <source>
        <dbReference type="ARBA" id="ARBA00022737"/>
    </source>
</evidence>
<evidence type="ECO:0008006" key="11">
    <source>
        <dbReference type="Google" id="ProtNLM"/>
    </source>
</evidence>
<dbReference type="InterPro" id="IPR051568">
    <property type="entry name" value="LZTR1/Attractin"/>
</dbReference>
<dbReference type="PANTHER" id="PTHR46376:SF2">
    <property type="entry name" value="DISTRACTED, ISOFORM B"/>
    <property type="match status" value="1"/>
</dbReference>
<feature type="disulfide bond" evidence="4">
    <location>
        <begin position="163"/>
        <end position="173"/>
    </location>
</feature>
<name>A0A138ZZ24_GONPJ</name>
<feature type="region of interest" description="Disordered" evidence="5">
    <location>
        <begin position="832"/>
        <end position="867"/>
    </location>
</feature>
<feature type="region of interest" description="Disordered" evidence="5">
    <location>
        <begin position="786"/>
        <end position="815"/>
    </location>
</feature>
<keyword evidence="3 4" id="KW-1015">Disulfide bond</keyword>
<keyword evidence="6" id="KW-0732">Signal</keyword>
<feature type="domain" description="CUB" evidence="7">
    <location>
        <begin position="38"/>
        <end position="160"/>
    </location>
</feature>
<protein>
    <recommendedName>
        <fullName evidence="11">CUB domain-containing protein</fullName>
    </recommendedName>
</protein>
<feature type="signal peptide" evidence="6">
    <location>
        <begin position="1"/>
        <end position="22"/>
    </location>
</feature>
<keyword evidence="10" id="KW-1185">Reference proteome</keyword>
<dbReference type="Pfam" id="PF24981">
    <property type="entry name" value="Beta-prop_ATRN-LZTR1"/>
    <property type="match status" value="1"/>
</dbReference>
<gene>
    <name evidence="9" type="ORF">M427DRAFT_490014</name>
</gene>
<evidence type="ECO:0000256" key="4">
    <source>
        <dbReference type="PROSITE-ProRule" id="PRU00076"/>
    </source>
</evidence>